<accession>A0ABZ0WA77</accession>
<evidence type="ECO:0000256" key="1">
    <source>
        <dbReference type="SAM" id="SignalP"/>
    </source>
</evidence>
<evidence type="ECO:0000313" key="3">
    <source>
        <dbReference type="Proteomes" id="UP001325680"/>
    </source>
</evidence>
<dbReference type="PROSITE" id="PS00695">
    <property type="entry name" value="ENT_VIR_OMP_2"/>
    <property type="match status" value="1"/>
</dbReference>
<proteinExistence type="predicted"/>
<protein>
    <recommendedName>
        <fullName evidence="4">DUF3575 domain-containing protein</fullName>
    </recommendedName>
</protein>
<evidence type="ECO:0008006" key="4">
    <source>
        <dbReference type="Google" id="ProtNLM"/>
    </source>
</evidence>
<reference evidence="2 3" key="1">
    <citation type="submission" date="2023-12" db="EMBL/GenBank/DDBJ databases">
        <title>Genome sequencing and assembly of bacterial species from a model synthetic community.</title>
        <authorList>
            <person name="Hogle S.L."/>
        </authorList>
    </citation>
    <scope>NUCLEOTIDE SEQUENCE [LARGE SCALE GENOMIC DNA]</scope>
    <source>
        <strain evidence="2 3">HAMBI_3031</strain>
    </source>
</reference>
<keyword evidence="3" id="KW-1185">Reference proteome</keyword>
<dbReference type="Proteomes" id="UP001325680">
    <property type="component" value="Chromosome"/>
</dbReference>
<keyword evidence="1" id="KW-0732">Signal</keyword>
<dbReference type="InterPro" id="IPR000758">
    <property type="entry name" value="Enterovir_OMP"/>
</dbReference>
<name>A0ABZ0WA77_9BACT</name>
<organism evidence="2 3">
    <name type="scientific">Niabella yanshanensis</name>
    <dbReference type="NCBI Taxonomy" id="577386"/>
    <lineage>
        <taxon>Bacteria</taxon>
        <taxon>Pseudomonadati</taxon>
        <taxon>Bacteroidota</taxon>
        <taxon>Chitinophagia</taxon>
        <taxon>Chitinophagales</taxon>
        <taxon>Chitinophagaceae</taxon>
        <taxon>Niabella</taxon>
    </lineage>
</organism>
<gene>
    <name evidence="2" type="ORF">U0035_08615</name>
</gene>
<dbReference type="RefSeq" id="WP_114789589.1">
    <property type="nucleotide sequence ID" value="NZ_CP139960.1"/>
</dbReference>
<evidence type="ECO:0000313" key="2">
    <source>
        <dbReference type="EMBL" id="WQD40205.1"/>
    </source>
</evidence>
<feature type="signal peptide" evidence="1">
    <location>
        <begin position="1"/>
        <end position="19"/>
    </location>
</feature>
<sequence length="276" mass="31718">MKKIITVLVLCLASYGLQAQDLIYTKREGVLKAKVIEITHALIRFKKAENIDGPNYTIANRYVDSIRYENGSKELFSFRGKRLPEKYIKELEQFNALPNNLVSTGFELSAHTIPFISPSDRQDQTPFAAWYVAYERLIVQQRIGISMSPFAASNRRYYGASAAIQFYPKNKGRMRLGLGPVFNYSVQNRQFRYFQPVEYGGNRMRMETKTHVTSLAVNLSILGNLNRRIFIDSDLFLGAKLKEKPFKHHLPDQWQTSLSSHPGPMMGFRLGVGYRF</sequence>
<dbReference type="EMBL" id="CP139960">
    <property type="protein sequence ID" value="WQD40205.1"/>
    <property type="molecule type" value="Genomic_DNA"/>
</dbReference>
<feature type="chain" id="PRO_5045073214" description="DUF3575 domain-containing protein" evidence="1">
    <location>
        <begin position="20"/>
        <end position="276"/>
    </location>
</feature>